<gene>
    <name evidence="4" type="ORF">Mco01_19780</name>
</gene>
<dbReference type="InterPro" id="IPR017871">
    <property type="entry name" value="ABC_transporter-like_CS"/>
</dbReference>
<dbReference type="PANTHER" id="PTHR43038:SF3">
    <property type="entry name" value="ABC TRANSPORTER G FAMILY MEMBER 20 ISOFORM X1"/>
    <property type="match status" value="1"/>
</dbReference>
<comment type="caution">
    <text evidence="4">The sequence shown here is derived from an EMBL/GenBank/DDBJ whole genome shotgun (WGS) entry which is preliminary data.</text>
</comment>
<dbReference type="SUPFAM" id="SSF52540">
    <property type="entry name" value="P-loop containing nucleoside triphosphate hydrolases"/>
    <property type="match status" value="1"/>
</dbReference>
<dbReference type="SMART" id="SM00382">
    <property type="entry name" value="AAA"/>
    <property type="match status" value="1"/>
</dbReference>
<reference evidence="4 5" key="1">
    <citation type="submission" date="2021-01" db="EMBL/GenBank/DDBJ databases">
        <title>Whole genome shotgun sequence of Microbispora corallina NBRC 16416.</title>
        <authorList>
            <person name="Komaki H."/>
            <person name="Tamura T."/>
        </authorList>
    </citation>
    <scope>NUCLEOTIDE SEQUENCE [LARGE SCALE GENOMIC DNA]</scope>
    <source>
        <strain evidence="4 5">NBRC 16416</strain>
    </source>
</reference>
<evidence type="ECO:0000256" key="2">
    <source>
        <dbReference type="ARBA" id="ARBA00022840"/>
    </source>
</evidence>
<keyword evidence="1" id="KW-0547">Nucleotide-binding</keyword>
<evidence type="ECO:0000259" key="3">
    <source>
        <dbReference type="PROSITE" id="PS50893"/>
    </source>
</evidence>
<evidence type="ECO:0000313" key="5">
    <source>
        <dbReference type="Proteomes" id="UP000603904"/>
    </source>
</evidence>
<dbReference type="CDD" id="cd03230">
    <property type="entry name" value="ABC_DR_subfamily_A"/>
    <property type="match status" value="1"/>
</dbReference>
<dbReference type="Pfam" id="PF00005">
    <property type="entry name" value="ABC_tran"/>
    <property type="match status" value="1"/>
</dbReference>
<dbReference type="Proteomes" id="UP000603904">
    <property type="component" value="Unassembled WGS sequence"/>
</dbReference>
<dbReference type="GO" id="GO:0005524">
    <property type="term" value="F:ATP binding"/>
    <property type="evidence" value="ECO:0007669"/>
    <property type="project" value="UniProtKB-KW"/>
</dbReference>
<name>A0ABQ4FVX6_9ACTN</name>
<keyword evidence="5" id="KW-1185">Reference proteome</keyword>
<feature type="domain" description="ABC transporter" evidence="3">
    <location>
        <begin position="9"/>
        <end position="232"/>
    </location>
</feature>
<dbReference type="Gene3D" id="3.40.50.300">
    <property type="entry name" value="P-loop containing nucleotide triphosphate hydrolases"/>
    <property type="match status" value="1"/>
</dbReference>
<organism evidence="4 5">
    <name type="scientific">Microbispora corallina</name>
    <dbReference type="NCBI Taxonomy" id="83302"/>
    <lineage>
        <taxon>Bacteria</taxon>
        <taxon>Bacillati</taxon>
        <taxon>Actinomycetota</taxon>
        <taxon>Actinomycetes</taxon>
        <taxon>Streptosporangiales</taxon>
        <taxon>Streptosporangiaceae</taxon>
        <taxon>Microbispora</taxon>
    </lineage>
</organism>
<proteinExistence type="predicted"/>
<dbReference type="PROSITE" id="PS00211">
    <property type="entry name" value="ABC_TRANSPORTER_1"/>
    <property type="match status" value="1"/>
</dbReference>
<dbReference type="InterPro" id="IPR003439">
    <property type="entry name" value="ABC_transporter-like_ATP-bd"/>
</dbReference>
<sequence length="242" mass="25774">MMNSVGPAIAVRDLRVSRGGVEVLHGLTFDVPRGEVTGLLGPSGCGKTTLMRAIVGVQIVAGGEVTVLGEPAGSPRLRRLIGYSTQNPAVYRDLSVRENLRYFAAVLGAPKDDVERVLEEVGLTGAAHQLGGSLSGGQLSRASLAVALLGSPELVVLDEPTVGLDPVLRQELWRLFHGLADRGVTLLVSSHVMDEAARCERLLVLRQGEILADGTPDGLRERTRTTDLEEAFLRLVEERAAA</sequence>
<dbReference type="EMBL" id="BOOC01000005">
    <property type="protein sequence ID" value="GIH38978.1"/>
    <property type="molecule type" value="Genomic_DNA"/>
</dbReference>
<dbReference type="InterPro" id="IPR027417">
    <property type="entry name" value="P-loop_NTPase"/>
</dbReference>
<protein>
    <submittedName>
        <fullName evidence="4">Multidrug ABC transporter ATP-binding protein</fullName>
    </submittedName>
</protein>
<evidence type="ECO:0000256" key="1">
    <source>
        <dbReference type="ARBA" id="ARBA00022741"/>
    </source>
</evidence>
<accession>A0ABQ4FVX6</accession>
<evidence type="ECO:0000313" key="4">
    <source>
        <dbReference type="EMBL" id="GIH38978.1"/>
    </source>
</evidence>
<keyword evidence="2 4" id="KW-0067">ATP-binding</keyword>
<dbReference type="PANTHER" id="PTHR43038">
    <property type="entry name" value="ATP-BINDING CASSETTE, SUB-FAMILY H, MEMBER 1"/>
    <property type="match status" value="1"/>
</dbReference>
<dbReference type="RefSeq" id="WP_204056544.1">
    <property type="nucleotide sequence ID" value="NZ_BAAAGP010000002.1"/>
</dbReference>
<dbReference type="InterPro" id="IPR003593">
    <property type="entry name" value="AAA+_ATPase"/>
</dbReference>
<dbReference type="PROSITE" id="PS50893">
    <property type="entry name" value="ABC_TRANSPORTER_2"/>
    <property type="match status" value="1"/>
</dbReference>